<accession>A0A366K7J5</accession>
<evidence type="ECO:0000313" key="1">
    <source>
        <dbReference type="EMBL" id="RBP97715.1"/>
    </source>
</evidence>
<sequence length="166" mass="18251">MFDPPKNLSGLDLLTGLTSLGFNLYEDIEYIPPLSSLSAVTKIDIDIYPNVSNPSLVDLTSWMSGMPAVETLNIHGGVVHAKIVKLPKLKTVTIEQMNMNQARMAVDAMKDLPALTTVTVQRCDYTTGLPHLEQLPPVRTLTVEGCENLIELSHLEHLSNLETLTI</sequence>
<comment type="caution">
    <text evidence="1">The sequence shown here is derived from an EMBL/GenBank/DDBJ whole genome shotgun (WGS) entry which is preliminary data.</text>
</comment>
<dbReference type="EMBL" id="PDCG01000004">
    <property type="protein sequence ID" value="RBP97715.1"/>
    <property type="molecule type" value="Genomic_DNA"/>
</dbReference>
<protein>
    <submittedName>
        <fullName evidence="1">Uncharacterized protein</fullName>
    </submittedName>
</protein>
<organism evidence="1 2">
    <name type="scientific">Bifidobacterium aemilianum</name>
    <dbReference type="NCBI Taxonomy" id="2493120"/>
    <lineage>
        <taxon>Bacteria</taxon>
        <taxon>Bacillati</taxon>
        <taxon>Actinomycetota</taxon>
        <taxon>Actinomycetes</taxon>
        <taxon>Bifidobacteriales</taxon>
        <taxon>Bifidobacteriaceae</taxon>
        <taxon>Bifidobacterium</taxon>
    </lineage>
</organism>
<dbReference type="SUPFAM" id="SSF52058">
    <property type="entry name" value="L domain-like"/>
    <property type="match status" value="1"/>
</dbReference>
<dbReference type="RefSeq" id="WP_113860319.1">
    <property type="nucleotide sequence ID" value="NZ_PDCG01000004.1"/>
</dbReference>
<dbReference type="AlphaFoldDB" id="A0A366K7J5"/>
<reference evidence="1 2" key="1">
    <citation type="submission" date="2017-10" db="EMBL/GenBank/DDBJ databases">
        <title>Bifidobacterium xylocopum sp. nov. and Bifidobacterium aemilianum sp. nov., from the carpenter bee (Xylocopa violacea) digestive tract.</title>
        <authorList>
            <person name="Alberoni D."/>
            <person name="Baffoni L."/>
            <person name="Di Gioia D."/>
            <person name="Gaggia F."/>
            <person name="Biavati B."/>
        </authorList>
    </citation>
    <scope>NUCLEOTIDE SEQUENCE [LARGE SCALE GENOMIC DNA]</scope>
    <source>
        <strain evidence="1 2">XV10</strain>
    </source>
</reference>
<dbReference type="Proteomes" id="UP000252530">
    <property type="component" value="Unassembled WGS sequence"/>
</dbReference>
<keyword evidence="2" id="KW-1185">Reference proteome</keyword>
<dbReference type="InterPro" id="IPR032675">
    <property type="entry name" value="LRR_dom_sf"/>
</dbReference>
<name>A0A366K7J5_9BIFI</name>
<evidence type="ECO:0000313" key="2">
    <source>
        <dbReference type="Proteomes" id="UP000252530"/>
    </source>
</evidence>
<gene>
    <name evidence="1" type="ORF">CRD60_05640</name>
</gene>
<dbReference type="Gene3D" id="3.80.10.10">
    <property type="entry name" value="Ribonuclease Inhibitor"/>
    <property type="match status" value="1"/>
</dbReference>
<proteinExistence type="predicted"/>